<evidence type="ECO:0000313" key="2">
    <source>
        <dbReference type="EMBL" id="GGU79724.1"/>
    </source>
</evidence>
<gene>
    <name evidence="2" type="ORF">GCM10010178_83230</name>
</gene>
<protein>
    <recommendedName>
        <fullName evidence="4">VWA domain containing CoxE-like protein</fullName>
    </recommendedName>
</protein>
<comment type="caution">
    <text evidence="2">The sequence shown here is derived from an EMBL/GenBank/DDBJ whole genome shotgun (WGS) entry which is preliminary data.</text>
</comment>
<keyword evidence="3" id="KW-1185">Reference proteome</keyword>
<organism evidence="2 3">
    <name type="scientific">Lentzea flava</name>
    <dbReference type="NCBI Taxonomy" id="103732"/>
    <lineage>
        <taxon>Bacteria</taxon>
        <taxon>Bacillati</taxon>
        <taxon>Actinomycetota</taxon>
        <taxon>Actinomycetes</taxon>
        <taxon>Pseudonocardiales</taxon>
        <taxon>Pseudonocardiaceae</taxon>
        <taxon>Lentzea</taxon>
    </lineage>
</organism>
<dbReference type="EMBL" id="BMRE01000070">
    <property type="protein sequence ID" value="GGU79724.1"/>
    <property type="molecule type" value="Genomic_DNA"/>
</dbReference>
<evidence type="ECO:0008006" key="4">
    <source>
        <dbReference type="Google" id="ProtNLM"/>
    </source>
</evidence>
<accession>A0ABQ2VCD6</accession>
<name>A0ABQ2VCD6_9PSEU</name>
<evidence type="ECO:0000256" key="1">
    <source>
        <dbReference type="SAM" id="MobiDB-lite"/>
    </source>
</evidence>
<proteinExistence type="predicted"/>
<dbReference type="Proteomes" id="UP000649573">
    <property type="component" value="Unassembled WGS sequence"/>
</dbReference>
<feature type="compositionally biased region" description="Basic and acidic residues" evidence="1">
    <location>
        <begin position="77"/>
        <end position="90"/>
    </location>
</feature>
<evidence type="ECO:0000313" key="3">
    <source>
        <dbReference type="Proteomes" id="UP000649573"/>
    </source>
</evidence>
<sequence length="327" mass="36375">MAAVRPAAWLGDLVRAVAAVTPPGEPPDPDVVGTVARMLGITEPVPVEKITSREVPTAQQDEPVTPVLPPASSDVPFGEHPERPEPPRFDDAEDDTGRGPLVGLRESWVEVAKPTLVWEDENVAMLERTTVEQLRRKPPFEPLLRRASTAAMVQSLMTQRLPGDEVDVDALIDEVAAGRAVTSLPRLPQPTLRCGAHVLIEDSEAMSLFWRDQWELARVVRNVVGAALTDVSVFSSTPLWPRRGHSHPAPRRAVLVLSAFDVLQGRAEREEWEYYVAWLRQRECRVAGLVPFPPDRWSRWLTRLMPLVCWDRGTTVGTVRSALERVA</sequence>
<reference evidence="3" key="1">
    <citation type="journal article" date="2019" name="Int. J. Syst. Evol. Microbiol.">
        <title>The Global Catalogue of Microorganisms (GCM) 10K type strain sequencing project: providing services to taxonomists for standard genome sequencing and annotation.</title>
        <authorList>
            <consortium name="The Broad Institute Genomics Platform"/>
            <consortium name="The Broad Institute Genome Sequencing Center for Infectious Disease"/>
            <person name="Wu L."/>
            <person name="Ma J."/>
        </authorList>
    </citation>
    <scope>NUCLEOTIDE SEQUENCE [LARGE SCALE GENOMIC DNA]</scope>
    <source>
        <strain evidence="3">JCM 3296</strain>
    </source>
</reference>
<feature type="region of interest" description="Disordered" evidence="1">
    <location>
        <begin position="47"/>
        <end position="100"/>
    </location>
</feature>